<name>A0A1C7MQ78_GRIFR</name>
<sequence length="996" mass="114036">MPRTDDGSYHCNCEEQCRGLWGTVSLRTHSRHRHLRVDNEHSRATWQQYLDHIGKEEWQSSIRRTHRAADASVAEHSIIGSGQLESAIQEETAIDEDHGNMNIDLPEPNFPESTDEDQDDEADDEQEEELLEEEIMGPEFQMSIDELIQLDLDETNADFHSIFAQTQEDHEEDIPPLNNEEDPIEITVENVKLEVDDIRIAEEFKEQLKTARLETSGLSEQDIFRLRNSEEGELDIDDPILRLSLDIFLAVSNASEQTYTDVRDALMRYHPSCEIYSHDKIKKVVRDLSGVDSMVINMCVNTCLAYTGPFADMDKCPHCGELRYDPLKPGQKAPRQQFHTIIPGFYFQALRRTPENSLMMQYRQKVTEVAIQELRATGQLQEYSDLFHGVDILEAIAEDRIRREDMVLMFSVDGAQLYQSKLSDCWVYIWMVLDYAPDVRYKKEHIIPGGVIPGPSKPKNLDSFLFPGLYHIAALQNEGGLWLWDALPKRKYQSRPFLALATADGPAMAMISGMVGHFGAYGCRLKCQQKGRRKEHGNHYYPACLKPLDQDVPGSNHDDINIYNVHPESLRETSQRYDLNLKYLCESTDGLDPRYRLSIPALFPADLMHLASFNITDLMVSLWRGTMSCDNNDDIRSWDFAVLRDSALWSLHGQEVAAATPYLPGSFDRPPRNPAEKINSGYKAVEYLNWIYGLAPGLLYGILPFHYWQHFCKLVYGIRSLHQRSITRGELEQAKQALAVFVDEFEKFYYQRKASRLHFCRQSLHALSHLADQVTRTGPPMYMTQFPMERMLGDLGSEIKQHTNPYANLSQRSVRRAQVNALKAMVPNLDPSRGLPYYPRGSLDLGDELLRSMWKESLKQQDKVRAARNVKIRQNGVVYFGEVQYYFRVKPYDHLEAITLAMVKLYSDPDSLLQDASYGTVLSVTWREENRLVAINVKEIEAVVGMVPHTQALDRAVHSGQVSHITKPGERFFVVQKLGLDVTYMAGITESITLHS</sequence>
<evidence type="ECO:0000313" key="2">
    <source>
        <dbReference type="EMBL" id="OBZ78998.1"/>
    </source>
</evidence>
<dbReference type="Pfam" id="PF02992">
    <property type="entry name" value="Transposase_21"/>
    <property type="match status" value="1"/>
</dbReference>
<dbReference type="PANTHER" id="PTHR46579:SF1">
    <property type="entry name" value="F5_8 TYPE C DOMAIN-CONTAINING PROTEIN"/>
    <property type="match status" value="1"/>
</dbReference>
<dbReference type="AlphaFoldDB" id="A0A1C7MQ78"/>
<dbReference type="Proteomes" id="UP000092993">
    <property type="component" value="Unassembled WGS sequence"/>
</dbReference>
<comment type="caution">
    <text evidence="2">The sequence shown here is derived from an EMBL/GenBank/DDBJ whole genome shotgun (WGS) entry which is preliminary data.</text>
</comment>
<protein>
    <submittedName>
        <fullName evidence="2">Uncharacterized protein</fullName>
    </submittedName>
</protein>
<feature type="region of interest" description="Disordered" evidence="1">
    <location>
        <begin position="96"/>
        <end position="136"/>
    </location>
</feature>
<gene>
    <name evidence="2" type="ORF">A0H81_01459</name>
</gene>
<dbReference type="OrthoDB" id="2669721at2759"/>
<dbReference type="STRING" id="5627.A0A1C7MQ78"/>
<accession>A0A1C7MQ78</accession>
<dbReference type="PANTHER" id="PTHR46579">
    <property type="entry name" value="F5/8 TYPE C DOMAIN-CONTAINING PROTEIN-RELATED"/>
    <property type="match status" value="1"/>
</dbReference>
<feature type="compositionally biased region" description="Acidic residues" evidence="1">
    <location>
        <begin position="113"/>
        <end position="136"/>
    </location>
</feature>
<dbReference type="InterPro" id="IPR004242">
    <property type="entry name" value="Transposase_21"/>
</dbReference>
<organism evidence="2 3">
    <name type="scientific">Grifola frondosa</name>
    <name type="common">Maitake</name>
    <name type="synonym">Polyporus frondosus</name>
    <dbReference type="NCBI Taxonomy" id="5627"/>
    <lineage>
        <taxon>Eukaryota</taxon>
        <taxon>Fungi</taxon>
        <taxon>Dikarya</taxon>
        <taxon>Basidiomycota</taxon>
        <taxon>Agaricomycotina</taxon>
        <taxon>Agaricomycetes</taxon>
        <taxon>Polyporales</taxon>
        <taxon>Grifolaceae</taxon>
        <taxon>Grifola</taxon>
    </lineage>
</organism>
<evidence type="ECO:0000256" key="1">
    <source>
        <dbReference type="SAM" id="MobiDB-lite"/>
    </source>
</evidence>
<evidence type="ECO:0000313" key="3">
    <source>
        <dbReference type="Proteomes" id="UP000092993"/>
    </source>
</evidence>
<proteinExistence type="predicted"/>
<dbReference type="OMA" id="DISANMT"/>
<reference evidence="2 3" key="1">
    <citation type="submission" date="2016-03" db="EMBL/GenBank/DDBJ databases">
        <title>Whole genome sequencing of Grifola frondosa 9006-11.</title>
        <authorList>
            <person name="Min B."/>
            <person name="Park H."/>
            <person name="Kim J.-G."/>
            <person name="Cho H."/>
            <person name="Oh Y.-L."/>
            <person name="Kong W.-S."/>
            <person name="Choi I.-G."/>
        </authorList>
    </citation>
    <scope>NUCLEOTIDE SEQUENCE [LARGE SCALE GENOMIC DNA]</scope>
    <source>
        <strain evidence="2 3">9006-11</strain>
    </source>
</reference>
<dbReference type="EMBL" id="LUGG01000001">
    <property type="protein sequence ID" value="OBZ78998.1"/>
    <property type="molecule type" value="Genomic_DNA"/>
</dbReference>
<keyword evidence="3" id="KW-1185">Reference proteome</keyword>